<name>A0A1I4LQ68_9BURK</name>
<organism evidence="3 4">
    <name type="scientific">Rugamonas rubra</name>
    <dbReference type="NCBI Taxonomy" id="758825"/>
    <lineage>
        <taxon>Bacteria</taxon>
        <taxon>Pseudomonadati</taxon>
        <taxon>Pseudomonadota</taxon>
        <taxon>Betaproteobacteria</taxon>
        <taxon>Burkholderiales</taxon>
        <taxon>Oxalobacteraceae</taxon>
        <taxon>Telluria group</taxon>
        <taxon>Rugamonas</taxon>
    </lineage>
</organism>
<keyword evidence="1" id="KW-0812">Transmembrane</keyword>
<dbReference type="InterPro" id="IPR052336">
    <property type="entry name" value="MlaD_Phospholipid_Transporter"/>
</dbReference>
<dbReference type="AlphaFoldDB" id="A0A1I4LQ68"/>
<proteinExistence type="predicted"/>
<dbReference type="OrthoDB" id="8770832at2"/>
<reference evidence="3 4" key="1">
    <citation type="submission" date="2016-10" db="EMBL/GenBank/DDBJ databases">
        <authorList>
            <person name="de Groot N.N."/>
        </authorList>
    </citation>
    <scope>NUCLEOTIDE SEQUENCE [LARGE SCALE GENOMIC DNA]</scope>
    <source>
        <strain evidence="3 4">ATCC 43154</strain>
    </source>
</reference>
<dbReference type="PANTHER" id="PTHR33371:SF4">
    <property type="entry name" value="INTERMEMBRANE PHOSPHOLIPID TRANSPORT SYSTEM BINDING PROTEIN MLAD"/>
    <property type="match status" value="1"/>
</dbReference>
<accession>A0A1I4LQ68</accession>
<evidence type="ECO:0000313" key="4">
    <source>
        <dbReference type="Proteomes" id="UP000199470"/>
    </source>
</evidence>
<keyword evidence="4" id="KW-1185">Reference proteome</keyword>
<dbReference type="RefSeq" id="WP_093387218.1">
    <property type="nucleotide sequence ID" value="NZ_FOTW01000009.1"/>
</dbReference>
<evidence type="ECO:0000256" key="1">
    <source>
        <dbReference type="SAM" id="Phobius"/>
    </source>
</evidence>
<keyword evidence="1" id="KW-1133">Transmembrane helix</keyword>
<keyword evidence="1" id="KW-0472">Membrane</keyword>
<feature type="domain" description="Mce/MlaD" evidence="2">
    <location>
        <begin position="52"/>
        <end position="114"/>
    </location>
</feature>
<protein>
    <submittedName>
        <fullName evidence="3">Phospholipid/cholesterol/gamma-HCH transport system substrate-binding protein</fullName>
    </submittedName>
</protein>
<sequence>MTDTTPSPLIPPEPPPIRNAEFKAALLLALMVALLLGAVLYLMYARGAFEATQTLLLQADDSEGVVVGMDVTFAGFPVGRVRRIELAEDGKARIVVDVPRKDAHWLRTTSIFTLERGLVGGARLRAYSGIPTDPPLADGAVRALLVGDAGAEIPRLLAAAKELLQNLSSLTAENSALEASLRNVKGMTDKINGPAGAMGLLAGDDKQAQQLVERANKLLVTVDALALKADSLIGNADRRVFGKDGVMTDAQATVVQLNALLADARASLKKMDAVLVEAQAVGANARVATADLGSLRAEVESSLRRVEQLVNEINRKWPFKRDTEIKLP</sequence>
<dbReference type="InterPro" id="IPR003399">
    <property type="entry name" value="Mce/MlaD"/>
</dbReference>
<evidence type="ECO:0000259" key="2">
    <source>
        <dbReference type="Pfam" id="PF02470"/>
    </source>
</evidence>
<dbReference type="Proteomes" id="UP000199470">
    <property type="component" value="Unassembled WGS sequence"/>
</dbReference>
<evidence type="ECO:0000313" key="3">
    <source>
        <dbReference type="EMBL" id="SFL93162.1"/>
    </source>
</evidence>
<dbReference type="STRING" id="758825.SAMN02982985_02094"/>
<feature type="transmembrane region" description="Helical" evidence="1">
    <location>
        <begin position="24"/>
        <end position="44"/>
    </location>
</feature>
<dbReference type="EMBL" id="FOTW01000009">
    <property type="protein sequence ID" value="SFL93162.1"/>
    <property type="molecule type" value="Genomic_DNA"/>
</dbReference>
<gene>
    <name evidence="3" type="ORF">SAMN02982985_02094</name>
</gene>
<dbReference type="PANTHER" id="PTHR33371">
    <property type="entry name" value="INTERMEMBRANE PHOSPHOLIPID TRANSPORT SYSTEM BINDING PROTEIN MLAD-RELATED"/>
    <property type="match status" value="1"/>
</dbReference>
<dbReference type="Pfam" id="PF02470">
    <property type="entry name" value="MlaD"/>
    <property type="match status" value="1"/>
</dbReference>